<dbReference type="SUPFAM" id="SSF49503">
    <property type="entry name" value="Cupredoxins"/>
    <property type="match status" value="1"/>
</dbReference>
<accession>A0A7K3MAB1</accession>
<organism evidence="4 5">
    <name type="scientific">Phytoactinopolyspora mesophila</name>
    <dbReference type="NCBI Taxonomy" id="2650750"/>
    <lineage>
        <taxon>Bacteria</taxon>
        <taxon>Bacillati</taxon>
        <taxon>Actinomycetota</taxon>
        <taxon>Actinomycetes</taxon>
        <taxon>Jiangellales</taxon>
        <taxon>Jiangellaceae</taxon>
        <taxon>Phytoactinopolyspora</taxon>
    </lineage>
</organism>
<comment type="caution">
    <text evidence="4">The sequence shown here is derived from an EMBL/GenBank/DDBJ whole genome shotgun (WGS) entry which is preliminary data.</text>
</comment>
<dbReference type="EMBL" id="WLZY01000010">
    <property type="protein sequence ID" value="NDL60130.1"/>
    <property type="molecule type" value="Genomic_DNA"/>
</dbReference>
<dbReference type="Pfam" id="PF07995">
    <property type="entry name" value="GSDH"/>
    <property type="match status" value="1"/>
</dbReference>
<reference evidence="4 5" key="1">
    <citation type="submission" date="2019-11" db="EMBL/GenBank/DDBJ databases">
        <authorList>
            <person name="Li X.-J."/>
            <person name="Feng X.-M."/>
        </authorList>
    </citation>
    <scope>NUCLEOTIDE SEQUENCE [LARGE SCALE GENOMIC DNA]</scope>
    <source>
        <strain evidence="4 5">XMNu-373</strain>
    </source>
</reference>
<feature type="compositionally biased region" description="Gly residues" evidence="1">
    <location>
        <begin position="1489"/>
        <end position="1500"/>
    </location>
</feature>
<evidence type="ECO:0000259" key="3">
    <source>
        <dbReference type="Pfam" id="PF07995"/>
    </source>
</evidence>
<protein>
    <submittedName>
        <fullName evidence="4">DUF1080 domain-containing protein</fullName>
    </submittedName>
</protein>
<evidence type="ECO:0000313" key="4">
    <source>
        <dbReference type="EMBL" id="NDL60130.1"/>
    </source>
</evidence>
<feature type="domain" description="3-keto-alpha-glucoside-1,2-lyase/3-keto-2-hydroxy-glucal hydratase" evidence="2">
    <location>
        <begin position="932"/>
        <end position="1110"/>
    </location>
</feature>
<feature type="region of interest" description="Disordered" evidence="1">
    <location>
        <begin position="1486"/>
        <end position="1507"/>
    </location>
</feature>
<dbReference type="InterPro" id="IPR058094">
    <property type="entry name" value="Ig-like_OmpL47-like"/>
</dbReference>
<dbReference type="InterPro" id="IPR012938">
    <property type="entry name" value="Glc/Sorbosone_DH"/>
</dbReference>
<dbReference type="Gene3D" id="2.120.10.30">
    <property type="entry name" value="TolB, C-terminal domain"/>
    <property type="match status" value="1"/>
</dbReference>
<proteinExistence type="predicted"/>
<evidence type="ECO:0000259" key="2">
    <source>
        <dbReference type="Pfam" id="PF06439"/>
    </source>
</evidence>
<dbReference type="InterPro" id="IPR008972">
    <property type="entry name" value="Cupredoxin"/>
</dbReference>
<feature type="domain" description="Glucose/Sorbosone dehydrogenase" evidence="3">
    <location>
        <begin position="44"/>
        <end position="320"/>
    </location>
</feature>
<dbReference type="NCBIfam" id="NF047446">
    <property type="entry name" value="barrel_OmpL47"/>
    <property type="match status" value="1"/>
</dbReference>
<dbReference type="InterPro" id="IPR011041">
    <property type="entry name" value="Quinoprot_gluc/sorb_DH_b-prop"/>
</dbReference>
<dbReference type="PANTHER" id="PTHR19328">
    <property type="entry name" value="HEDGEHOG-INTERACTING PROTEIN"/>
    <property type="match status" value="1"/>
</dbReference>
<dbReference type="PANTHER" id="PTHR19328:SF75">
    <property type="entry name" value="ALDOSE SUGAR DEHYDROGENASE YLII"/>
    <property type="match status" value="1"/>
</dbReference>
<dbReference type="Pfam" id="PF06439">
    <property type="entry name" value="3keto-disac_hyd"/>
    <property type="match status" value="2"/>
</dbReference>
<gene>
    <name evidence="4" type="ORF">F7O44_23950</name>
</gene>
<dbReference type="SUPFAM" id="SSF49899">
    <property type="entry name" value="Concanavalin A-like lectins/glucanases"/>
    <property type="match status" value="1"/>
</dbReference>
<dbReference type="InterPro" id="IPR010496">
    <property type="entry name" value="AL/BT2_dom"/>
</dbReference>
<feature type="region of interest" description="Disordered" evidence="1">
    <location>
        <begin position="195"/>
        <end position="216"/>
    </location>
</feature>
<dbReference type="SUPFAM" id="SSF50952">
    <property type="entry name" value="Soluble quinoprotein glucose dehydrogenase"/>
    <property type="match status" value="1"/>
</dbReference>
<dbReference type="Gene3D" id="3.30.1920.20">
    <property type="match status" value="1"/>
</dbReference>
<sequence length="1507" mass="166395">MSGLVSVPVAAQVTAEPEDLNSTFAELSAGDEFEKLLLTPDVPEPMAMDIAPDGRVFVASRDGVLRVYHPETEQVTVAAEMSVFDDHPLPPNPDFEGSKNNEGGLLGLALDPDFDSNGWVYVYYTSRDEDNHFLSRFAVEDDELDMSSEIVMLKVPYNKTHCCHVAGDLEFDSAGNLYLSTGDESPPDLNNQYSPLDNRPTHWYNDDRRTSGNTNDLRGKVLRITPQPDGTYTIPDGNLFPPDEYDPDLTRAEIFAMGFRNPFRISIDPETDRLHIGNYGPDRLGEWTERGPWGFDLYHATSEAANFGYPFCIGNNYPYRPWDYETNEPLGDFYDCDNGPINDSPNNTGLEQTPPVKPATIYYPRSWAGWPTTWVGWPDREINPIPEPFLNMGSGAGGPMSGPVYRYDESLDSETKFPEHYDGLWFILDLHRGHVKTVELDEDETVTAINDFLPGQSWVRMMDGDFGPDGSLYVLEGGAFGPSPSAGLYRVDHVSDDSPPLEECVFDEFAGTELDREMWPTIIREDADGYRVTDGALEIDMLQGDMISNHMSGNINTDGQNLILTPVPDERWVAEVTVELPEESVSHDQAGFIIYADDENFTKFAFFPPYIGQANGRFEYLYHENGEIRFQSGVDNRTLTNAPHTLNLRLSSNGSDVAAAYSLDGESWINAGRPAPISQYDDPEFGFFAVHGPNEIDIPLTAMFTDFSLCVGEDDPIEECEAPSVDAGYRALWDGATLDGWNQAGPGGFAVVPDEDREGACALESIGDPAGLGMLWHEDEFESYRLHLDFKAVAEDDNSGVFVGFPDPGNDPWVGVNEGFEIQIDDSGGFPGAGDEHKTGAIYTFQGPTSFPAVAGEWNNMVIEVEDPMIRVWINEELVNEFENPDDSGRDLSSGYIGLQNNRVSDNVFFRDVWVQDLTDPGCPDPATPPEGYESLFDGETLDGWTHIGPGGFEVDECGLLQPHGGMGLLWYHEQTFDDYVMQVDFRVQDPADNSGVFVRFPDPQGDPWNPVDEGYEIQIYEATDDPFTRTGAIYTFAPAEPLATNPIGEWNTMEIEAIGQDYRVILNGVEVTTYTGDGSRPLDGYVGLQNHASGQAPGENVEFRNVWLKELDDDPGDLTVEASLDPAEPDGASPWYVSPVTLTLESNHRDAVLQWRPRTDESEWHTWTEPLLFDEDGIYNIDYRAVLPGNGEPSEKEILVGENGFDFSETEFSVQQGDVIKFQYVPPFPHDVVITDENGVELASRPVGSDWEDDPFYFEAVDEGTFYVYCTPHTNLVDPDDPTTWTGMVSTFEVTPSSGTPPMETGIEEIEFLIDQTPPATEASLAGDQSGDVFTGEVTVTLTRDDATSGVAATHYRMAGDDEHDVYAGPFTVTDPGEHEVEFRSVDVAGNVEDWQSVEFSIGDGDPGACPEPDPRENVVIGDIDSGVPNYTLEDGCTINDLILDEDDWPNRGAFQGHVRDVTRQLVEEGVITARERAAITQAAARSGVGGPQRGGGPRAGSVVMI</sequence>
<keyword evidence="5" id="KW-1185">Reference proteome</keyword>
<dbReference type="Gene3D" id="2.60.120.560">
    <property type="entry name" value="Exo-inulinase, domain 1"/>
    <property type="match status" value="2"/>
</dbReference>
<dbReference type="Proteomes" id="UP000460435">
    <property type="component" value="Unassembled WGS sequence"/>
</dbReference>
<name>A0A7K3MAB1_9ACTN</name>
<dbReference type="Gene3D" id="2.60.120.200">
    <property type="match status" value="1"/>
</dbReference>
<feature type="domain" description="3-keto-alpha-glucoside-1,2-lyase/3-keto-2-hydroxy-glucal hydratase" evidence="2">
    <location>
        <begin position="728"/>
        <end position="915"/>
    </location>
</feature>
<dbReference type="InterPro" id="IPR013320">
    <property type="entry name" value="ConA-like_dom_sf"/>
</dbReference>
<dbReference type="InterPro" id="IPR011042">
    <property type="entry name" value="6-blade_b-propeller_TolB-like"/>
</dbReference>
<dbReference type="Gene3D" id="2.60.40.420">
    <property type="entry name" value="Cupredoxins - blue copper proteins"/>
    <property type="match status" value="1"/>
</dbReference>
<evidence type="ECO:0000256" key="1">
    <source>
        <dbReference type="SAM" id="MobiDB-lite"/>
    </source>
</evidence>
<dbReference type="GO" id="GO:0016787">
    <property type="term" value="F:hydrolase activity"/>
    <property type="evidence" value="ECO:0007669"/>
    <property type="project" value="InterPro"/>
</dbReference>
<evidence type="ECO:0000313" key="5">
    <source>
        <dbReference type="Proteomes" id="UP000460435"/>
    </source>
</evidence>